<name>A0A1Q9E4N8_SYMMI</name>
<evidence type="ECO:0000313" key="3">
    <source>
        <dbReference type="Proteomes" id="UP000186817"/>
    </source>
</evidence>
<evidence type="ECO:0000313" key="2">
    <source>
        <dbReference type="EMBL" id="OLQ02381.1"/>
    </source>
</evidence>
<sequence length="1784" mass="195045">MRLQSFYQPLGWPVAELRCAMVGHADWPTGEMPEVAQLDGALADDAVRSTAQDLDCTSPSASSTMPMEDMREILTAVTQHSDLATALRQKGQAGRAVRTLERAVAMCAKAEQIHPAIAVEAARARVNLAAALSEAARHREAIAHIRKAQRGLDQILAWAEQCGDSDTGAKQIAGEASALRCAALVAESIELDLCPGAAADFDMPLSETTMLRETLTPKNRTVSLPQIGQKARREKKMRKDDKASNTHLPGAAKSSDVVGEKRQPVIKLSLRPRAAEERTDVFSDFLRGVEAERVARLGALNDNWEDQAKRRLGQVHRRTRLQLDLMGDNDLKEKRYTSTGHQVFMKAMKKANKSWSDPALLQEAAKENATPEILQVRKMNRQLYVKPPTPPPPPPPKPKMDQSLVNNLRSNHGRSSIKGEACKAYCSSKNEPDAVASEAPVVYESQPSRRIVDACHTDGSQTAAARTLIESAADAAAMVFESTPVSASADASSSHGAAPAESMVFESKPQESKADALHRAGTRTAADAEELIQSAADLWTSGQNLVYENTPAASDANVSHASLLQAPASSVYESSPAASRADFISGNACLADCARTLIEDAAAKAELTMPKPKTPSAAAARATEARDTIEKVAASELSIGQSGACVFESQPAESMASACHGKDYSSGEEVTDDEEEDTKAYCGFGNALAVRPRVVESLVDTVTISRLPVTTDDTLLFSIYHRECGSLLKSFDELEIAGPIPNAAQQLSQALVEYRPEQTSSQWADKDWAGPWCVELQLCFVSEFPAPCWSSPLWGLCLNPCSSHHALRGLLGQLKIRIPGRSGSRSGRVLRLQRLLKLGIGSLVTTNSIVLEPTSTLADAGLQDGDFVTALVRQASLASARFSASFALIRADGSVVTWGSSCIEDCQSSVPFAQLQDVHQIRASDDAFAAILRDGCVVTWGISKHGGDSSTVQHQLQDVQEIQASKYSFAAILGNGNVVTWGSPSYGGDSKAVQDQLRDVEQVQATGGAFAALRRDGRVVTWGTAIYGADSSAVQEKLQNVKEIRATAFAFAALLHNGEVVTWGAPIFGGDSSKAKDDLHNVRTIAASNHAFAAIREDGHVVTWGGAAYGGDSSQVQNELKDVQDVQACGFAFAALLRNRRVVTWGSAAYGGDSSSVQEQLADVREIHASNFAFAAVLGTGRVVTWGSANHGGDSSAVQDQLREVQQIEASCGAFAALVGGVQLVTWGNAACGGDSAQLAAKAEVQRAQQRVKPLTLLGGGEKPHLPPLPPTLRSADLQTKDVEQIQSAYHWRPVQIREHCFASDQPGRSLGTYVNTLSFNLAPQTLQATDEQCLLARPTTDTLEEELEEEEDLDYQGGASSDYRKRWEGEWEKQIRDPSRVKLIPTLLSHFWSSPSGDPKEALVATTLQWTQRYGSVTRGGIINISSHMTAVKTWLEKYLDGEAPVYKIKEARAEAQTALQDIKEGRKITERALSIANYLLAATSLMVMWREQYNLLGTKEVRVNMEGAYKEIRETLKDLVDIFWIYRWGFIKMYESLFFNWVDEFLKVRREYRVDKKYTSEFKVVVTQVLKREIFVLELAPMLKTFTTLHRLIPGREEEPPESEPFFPEKIYLGPYSHFMMGTEARMEDQENVDRFLYPSETETSSGSIWKAGGRTGAAVDLLWLLYGDSSETRIGNEHGGVYVPIERLPPYTCGLEIAYREYNMNGIAFINIKNQSLAIQGNDEEREMYAARMYTGPGLCGLYTLHQFHKYNKPRKDHESWTLSDGILLSFKWEPVVEEDF</sequence>
<feature type="region of interest" description="Disordered" evidence="1">
    <location>
        <begin position="227"/>
        <end position="259"/>
    </location>
</feature>
<dbReference type="Proteomes" id="UP000186817">
    <property type="component" value="Unassembled WGS sequence"/>
</dbReference>
<dbReference type="InterPro" id="IPR051553">
    <property type="entry name" value="Ran_GTPase-activating"/>
</dbReference>
<dbReference type="Gene3D" id="2.130.10.30">
    <property type="entry name" value="Regulator of chromosome condensation 1/beta-lactamase-inhibitor protein II"/>
    <property type="match status" value="2"/>
</dbReference>
<dbReference type="EMBL" id="LSRX01000265">
    <property type="protein sequence ID" value="OLQ02381.1"/>
    <property type="molecule type" value="Genomic_DNA"/>
</dbReference>
<dbReference type="Gene3D" id="1.25.40.10">
    <property type="entry name" value="Tetratricopeptide repeat domain"/>
    <property type="match status" value="1"/>
</dbReference>
<organism evidence="2 3">
    <name type="scientific">Symbiodinium microadriaticum</name>
    <name type="common">Dinoflagellate</name>
    <name type="synonym">Zooxanthella microadriatica</name>
    <dbReference type="NCBI Taxonomy" id="2951"/>
    <lineage>
        <taxon>Eukaryota</taxon>
        <taxon>Sar</taxon>
        <taxon>Alveolata</taxon>
        <taxon>Dinophyceae</taxon>
        <taxon>Suessiales</taxon>
        <taxon>Symbiodiniaceae</taxon>
        <taxon>Symbiodinium</taxon>
    </lineage>
</organism>
<dbReference type="SUPFAM" id="SSF50985">
    <property type="entry name" value="RCC1/BLIP-II"/>
    <property type="match status" value="2"/>
</dbReference>
<dbReference type="InterPro" id="IPR011990">
    <property type="entry name" value="TPR-like_helical_dom_sf"/>
</dbReference>
<dbReference type="PANTHER" id="PTHR45982:SF1">
    <property type="entry name" value="REGULATOR OF CHROMOSOME CONDENSATION"/>
    <property type="match status" value="1"/>
</dbReference>
<reference evidence="2 3" key="1">
    <citation type="submission" date="2016-02" db="EMBL/GenBank/DDBJ databases">
        <title>Genome analysis of coral dinoflagellate symbionts highlights evolutionary adaptations to a symbiotic lifestyle.</title>
        <authorList>
            <person name="Aranda M."/>
            <person name="Li Y."/>
            <person name="Liew Y.J."/>
            <person name="Baumgarten S."/>
            <person name="Simakov O."/>
            <person name="Wilson M."/>
            <person name="Piel J."/>
            <person name="Ashoor H."/>
            <person name="Bougouffa S."/>
            <person name="Bajic V.B."/>
            <person name="Ryu T."/>
            <person name="Ravasi T."/>
            <person name="Bayer T."/>
            <person name="Micklem G."/>
            <person name="Kim H."/>
            <person name="Bhak J."/>
            <person name="Lajeunesse T.C."/>
            <person name="Voolstra C.R."/>
        </authorList>
    </citation>
    <scope>NUCLEOTIDE SEQUENCE [LARGE SCALE GENOMIC DNA]</scope>
    <source>
        <strain evidence="2 3">CCMP2467</strain>
    </source>
</reference>
<dbReference type="PANTHER" id="PTHR45982">
    <property type="entry name" value="REGULATOR OF CHROMOSOME CONDENSATION"/>
    <property type="match status" value="1"/>
</dbReference>
<dbReference type="InterPro" id="IPR009091">
    <property type="entry name" value="RCC1/BLIP-II"/>
</dbReference>
<protein>
    <submittedName>
        <fullName evidence="2">Putative E3 ubiquitin-protein ligase HERC1</fullName>
    </submittedName>
</protein>
<proteinExistence type="predicted"/>
<dbReference type="SUPFAM" id="SSF48452">
    <property type="entry name" value="TPR-like"/>
    <property type="match status" value="1"/>
</dbReference>
<comment type="caution">
    <text evidence="2">The sequence shown here is derived from an EMBL/GenBank/DDBJ whole genome shotgun (WGS) entry which is preliminary data.</text>
</comment>
<gene>
    <name evidence="2" type="primary">HERC1</name>
    <name evidence="2" type="ORF">AK812_SmicGene14808</name>
</gene>
<evidence type="ECO:0000256" key="1">
    <source>
        <dbReference type="SAM" id="MobiDB-lite"/>
    </source>
</evidence>
<dbReference type="OrthoDB" id="438843at2759"/>
<keyword evidence="3" id="KW-1185">Reference proteome</keyword>
<accession>A0A1Q9E4N8</accession>